<keyword evidence="4 7" id="KW-0862">Zinc</keyword>
<dbReference type="Proteomes" id="UP000284842">
    <property type="component" value="Unassembled WGS sequence"/>
</dbReference>
<feature type="binding site" evidence="7">
    <location>
        <position position="37"/>
    </location>
    <ligand>
        <name>Zn(2+)</name>
        <dbReference type="ChEBI" id="CHEBI:29105"/>
    </ligand>
</feature>
<comment type="caution">
    <text evidence="9">The sequence shown here is derived from an EMBL/GenBank/DDBJ whole genome shotgun (WGS) entry which is preliminary data.</text>
</comment>
<evidence type="ECO:0000256" key="4">
    <source>
        <dbReference type="ARBA" id="ARBA00022833"/>
    </source>
</evidence>
<dbReference type="EC" id="4.2.1.1" evidence="2 8"/>
<feature type="binding site" evidence="7">
    <location>
        <position position="92"/>
    </location>
    <ligand>
        <name>Zn(2+)</name>
        <dbReference type="ChEBI" id="CHEBI:29105"/>
    </ligand>
</feature>
<accession>A0A409YH32</accession>
<evidence type="ECO:0000256" key="3">
    <source>
        <dbReference type="ARBA" id="ARBA00022723"/>
    </source>
</evidence>
<proteinExistence type="inferred from homology"/>
<dbReference type="GO" id="GO:0071244">
    <property type="term" value="P:cellular response to carbon dioxide"/>
    <property type="evidence" value="ECO:0007669"/>
    <property type="project" value="TreeGrafter"/>
</dbReference>
<feature type="binding site" evidence="7">
    <location>
        <position position="35"/>
    </location>
    <ligand>
        <name>Zn(2+)</name>
        <dbReference type="ChEBI" id="CHEBI:29105"/>
    </ligand>
</feature>
<name>A0A409YH32_9AGAR</name>
<dbReference type="InterPro" id="IPR001765">
    <property type="entry name" value="Carbonic_anhydrase"/>
</dbReference>
<dbReference type="Gene3D" id="3.40.1050.10">
    <property type="entry name" value="Carbonic anhydrase"/>
    <property type="match status" value="1"/>
</dbReference>
<protein>
    <recommendedName>
        <fullName evidence="2 8">Carbonic anhydrase</fullName>
        <ecNumber evidence="2 8">4.2.1.1</ecNumber>
    </recommendedName>
    <alternativeName>
        <fullName evidence="8">Carbonate dehydratase</fullName>
    </alternativeName>
</protein>
<dbReference type="GO" id="GO:0004089">
    <property type="term" value="F:carbonate dehydratase activity"/>
    <property type="evidence" value="ECO:0007669"/>
    <property type="project" value="UniProtKB-UniRule"/>
</dbReference>
<comment type="function">
    <text evidence="8">Reversible hydration of carbon dioxide.</text>
</comment>
<evidence type="ECO:0000256" key="2">
    <source>
        <dbReference type="ARBA" id="ARBA00012925"/>
    </source>
</evidence>
<dbReference type="GO" id="GO:0034599">
    <property type="term" value="P:cellular response to oxidative stress"/>
    <property type="evidence" value="ECO:0007669"/>
    <property type="project" value="TreeGrafter"/>
</dbReference>
<evidence type="ECO:0000256" key="1">
    <source>
        <dbReference type="ARBA" id="ARBA00006217"/>
    </source>
</evidence>
<dbReference type="PANTHER" id="PTHR11002">
    <property type="entry name" value="CARBONIC ANHYDRASE"/>
    <property type="match status" value="1"/>
</dbReference>
<evidence type="ECO:0000313" key="9">
    <source>
        <dbReference type="EMBL" id="PPR02326.1"/>
    </source>
</evidence>
<organism evidence="9 10">
    <name type="scientific">Panaeolus cyanescens</name>
    <dbReference type="NCBI Taxonomy" id="181874"/>
    <lineage>
        <taxon>Eukaryota</taxon>
        <taxon>Fungi</taxon>
        <taxon>Dikarya</taxon>
        <taxon>Basidiomycota</taxon>
        <taxon>Agaricomycotina</taxon>
        <taxon>Agaricomycetes</taxon>
        <taxon>Agaricomycetidae</taxon>
        <taxon>Agaricales</taxon>
        <taxon>Agaricineae</taxon>
        <taxon>Galeropsidaceae</taxon>
        <taxon>Panaeolus</taxon>
    </lineage>
</organism>
<gene>
    <name evidence="9" type="ORF">CVT24_011667</name>
</gene>
<dbReference type="Pfam" id="PF00484">
    <property type="entry name" value="Pro_CA"/>
    <property type="match status" value="1"/>
</dbReference>
<dbReference type="EMBL" id="NHTK01001175">
    <property type="protein sequence ID" value="PPR02326.1"/>
    <property type="molecule type" value="Genomic_DNA"/>
</dbReference>
<sequence length="180" mass="19972">MEEFAKYVHLLPDVHGDAGEFAPPPQRPTIFWIGCSDARVSEARALPGKEIFVHRNIANQFNVTDPNALAVLAHAVSLSTVEEIMIVDHTNCGGVAACFQAADPNQPKPQLHWALWVWLTHLLHLAKSMVGQGERALIDENVRVQVKALRGVLPMLTSRKFKVTGHVFDIECQELQPVEV</sequence>
<feature type="binding site" evidence="7">
    <location>
        <position position="89"/>
    </location>
    <ligand>
        <name>Zn(2+)</name>
        <dbReference type="ChEBI" id="CHEBI:29105"/>
    </ligand>
</feature>
<dbReference type="OrthoDB" id="10248475at2759"/>
<dbReference type="InParanoid" id="A0A409YH32"/>
<evidence type="ECO:0000256" key="8">
    <source>
        <dbReference type="RuleBase" id="RU003956"/>
    </source>
</evidence>
<keyword evidence="3 7" id="KW-0479">Metal-binding</keyword>
<reference evidence="9 10" key="1">
    <citation type="journal article" date="2018" name="Evol. Lett.">
        <title>Horizontal gene cluster transfer increased hallucinogenic mushroom diversity.</title>
        <authorList>
            <person name="Reynolds H.T."/>
            <person name="Vijayakumar V."/>
            <person name="Gluck-Thaler E."/>
            <person name="Korotkin H.B."/>
            <person name="Matheny P.B."/>
            <person name="Slot J.C."/>
        </authorList>
    </citation>
    <scope>NUCLEOTIDE SEQUENCE [LARGE SCALE GENOMIC DNA]</scope>
    <source>
        <strain evidence="9 10">2629</strain>
    </source>
</reference>
<dbReference type="AlphaFoldDB" id="A0A409YH32"/>
<keyword evidence="5 8" id="KW-0456">Lyase</keyword>
<dbReference type="SUPFAM" id="SSF53056">
    <property type="entry name" value="beta-carbonic anhydrase, cab"/>
    <property type="match status" value="1"/>
</dbReference>
<dbReference type="GO" id="GO:0008270">
    <property type="term" value="F:zinc ion binding"/>
    <property type="evidence" value="ECO:0007669"/>
    <property type="project" value="UniProtKB-UniRule"/>
</dbReference>
<comment type="similarity">
    <text evidence="1 8">Belongs to the beta-class carbonic anhydrase family.</text>
</comment>
<dbReference type="PANTHER" id="PTHR11002:SF76">
    <property type="entry name" value="CARBONIC ANHYDRASE"/>
    <property type="match status" value="1"/>
</dbReference>
<evidence type="ECO:0000256" key="7">
    <source>
        <dbReference type="PIRSR" id="PIRSR601765-1"/>
    </source>
</evidence>
<evidence type="ECO:0000256" key="6">
    <source>
        <dbReference type="ARBA" id="ARBA00048348"/>
    </source>
</evidence>
<evidence type="ECO:0000256" key="5">
    <source>
        <dbReference type="ARBA" id="ARBA00023239"/>
    </source>
</evidence>
<evidence type="ECO:0000313" key="10">
    <source>
        <dbReference type="Proteomes" id="UP000284842"/>
    </source>
</evidence>
<comment type="catalytic activity">
    <reaction evidence="6 8">
        <text>hydrogencarbonate + H(+) = CO2 + H2O</text>
        <dbReference type="Rhea" id="RHEA:10748"/>
        <dbReference type="ChEBI" id="CHEBI:15377"/>
        <dbReference type="ChEBI" id="CHEBI:15378"/>
        <dbReference type="ChEBI" id="CHEBI:16526"/>
        <dbReference type="ChEBI" id="CHEBI:17544"/>
        <dbReference type="EC" id="4.2.1.1"/>
    </reaction>
</comment>
<dbReference type="SMART" id="SM00947">
    <property type="entry name" value="Pro_CA"/>
    <property type="match status" value="1"/>
</dbReference>
<keyword evidence="10" id="KW-1185">Reference proteome</keyword>
<dbReference type="STRING" id="181874.A0A409YH32"/>
<comment type="cofactor">
    <cofactor evidence="7">
        <name>Zn(2+)</name>
        <dbReference type="ChEBI" id="CHEBI:29105"/>
    </cofactor>
    <text evidence="7">Binds 1 zinc ion per subunit.</text>
</comment>
<dbReference type="InterPro" id="IPR036874">
    <property type="entry name" value="Carbonic_anhydrase_sf"/>
</dbReference>